<feature type="transmembrane region" description="Helical" evidence="1">
    <location>
        <begin position="50"/>
        <end position="73"/>
    </location>
</feature>
<sequence length="81" mass="9174">MKFQQSKINKTPYKKIKHVSDSAVEITFTNLFNLCGSRHSPLFRTQVNHLISRIPICSSSVFNVLFVISSFLLTDGLDSAR</sequence>
<keyword evidence="1" id="KW-0472">Membrane</keyword>
<keyword evidence="1" id="KW-0812">Transmembrane</keyword>
<protein>
    <submittedName>
        <fullName evidence="2">Uncharacterized protein</fullName>
    </submittedName>
</protein>
<keyword evidence="1" id="KW-1133">Transmembrane helix</keyword>
<gene>
    <name evidence="2" type="ORF">Nepgr_001566</name>
</gene>
<reference evidence="2" key="1">
    <citation type="submission" date="2023-05" db="EMBL/GenBank/DDBJ databases">
        <title>Nepenthes gracilis genome sequencing.</title>
        <authorList>
            <person name="Fukushima K."/>
        </authorList>
    </citation>
    <scope>NUCLEOTIDE SEQUENCE</scope>
    <source>
        <strain evidence="2">SING2019-196</strain>
    </source>
</reference>
<organism evidence="2 3">
    <name type="scientific">Nepenthes gracilis</name>
    <name type="common">Slender pitcher plant</name>
    <dbReference type="NCBI Taxonomy" id="150966"/>
    <lineage>
        <taxon>Eukaryota</taxon>
        <taxon>Viridiplantae</taxon>
        <taxon>Streptophyta</taxon>
        <taxon>Embryophyta</taxon>
        <taxon>Tracheophyta</taxon>
        <taxon>Spermatophyta</taxon>
        <taxon>Magnoliopsida</taxon>
        <taxon>eudicotyledons</taxon>
        <taxon>Gunneridae</taxon>
        <taxon>Pentapetalae</taxon>
        <taxon>Caryophyllales</taxon>
        <taxon>Nepenthaceae</taxon>
        <taxon>Nepenthes</taxon>
    </lineage>
</organism>
<dbReference type="AlphaFoldDB" id="A0AAD3P5E1"/>
<evidence type="ECO:0000313" key="2">
    <source>
        <dbReference type="EMBL" id="GMG99726.1"/>
    </source>
</evidence>
<evidence type="ECO:0000256" key="1">
    <source>
        <dbReference type="SAM" id="Phobius"/>
    </source>
</evidence>
<name>A0AAD3P5E1_NEPGR</name>
<proteinExistence type="predicted"/>
<comment type="caution">
    <text evidence="2">The sequence shown here is derived from an EMBL/GenBank/DDBJ whole genome shotgun (WGS) entry which is preliminary data.</text>
</comment>
<accession>A0AAD3P5E1</accession>
<dbReference type="EMBL" id="BSYO01000001">
    <property type="protein sequence ID" value="GMG99726.1"/>
    <property type="molecule type" value="Genomic_DNA"/>
</dbReference>
<keyword evidence="3" id="KW-1185">Reference proteome</keyword>
<evidence type="ECO:0000313" key="3">
    <source>
        <dbReference type="Proteomes" id="UP001279734"/>
    </source>
</evidence>
<dbReference type="Proteomes" id="UP001279734">
    <property type="component" value="Unassembled WGS sequence"/>
</dbReference>